<accession>A0A3A9ZQB2</accession>
<comment type="caution">
    <text evidence="1">The sequence shown here is derived from an EMBL/GenBank/DDBJ whole genome shotgun (WGS) entry which is preliminary data.</text>
</comment>
<sequence>MSEDSFRSVEIERTSVGKYVVRNARGGSMSMGTGEDASFTPVELLLAAIGGCTAVDVDYITSRRAEPTQFSVGVTGDKIRDAAGGNRMQNLTVEFTVTFPAGADGDKAREALPRSMQQSHDRLCTVSRTVELGTPISLVKAAGFDRD</sequence>
<dbReference type="OrthoDB" id="4864805at2"/>
<dbReference type="PANTHER" id="PTHR34352:SF1">
    <property type="entry name" value="PROTEIN YHFA"/>
    <property type="match status" value="1"/>
</dbReference>
<dbReference type="InterPro" id="IPR003718">
    <property type="entry name" value="OsmC/Ohr_fam"/>
</dbReference>
<organism evidence="1 2">
    <name type="scientific">Micromonospora endolithica</name>
    <dbReference type="NCBI Taxonomy" id="230091"/>
    <lineage>
        <taxon>Bacteria</taxon>
        <taxon>Bacillati</taxon>
        <taxon>Actinomycetota</taxon>
        <taxon>Actinomycetes</taxon>
        <taxon>Micromonosporales</taxon>
        <taxon>Micromonosporaceae</taxon>
        <taxon>Micromonospora</taxon>
    </lineage>
</organism>
<gene>
    <name evidence="1" type="ORF">D7223_00810</name>
</gene>
<proteinExistence type="predicted"/>
<dbReference type="PANTHER" id="PTHR34352">
    <property type="entry name" value="PROTEIN YHFA"/>
    <property type="match status" value="1"/>
</dbReference>
<dbReference type="Gene3D" id="3.30.300.20">
    <property type="match status" value="1"/>
</dbReference>
<keyword evidence="2" id="KW-1185">Reference proteome</keyword>
<dbReference type="AlphaFoldDB" id="A0A3A9ZQB2"/>
<protein>
    <submittedName>
        <fullName evidence="1">OsmC family peroxiredoxin</fullName>
    </submittedName>
</protein>
<dbReference type="SUPFAM" id="SSF82784">
    <property type="entry name" value="OsmC-like"/>
    <property type="match status" value="1"/>
</dbReference>
<dbReference type="RefSeq" id="WP_120723744.1">
    <property type="nucleotide sequence ID" value="NZ_RBAK01000001.1"/>
</dbReference>
<dbReference type="InterPro" id="IPR036102">
    <property type="entry name" value="OsmC/Ohrsf"/>
</dbReference>
<evidence type="ECO:0000313" key="1">
    <source>
        <dbReference type="EMBL" id="RKN50379.1"/>
    </source>
</evidence>
<dbReference type="EMBL" id="RBAK01000001">
    <property type="protein sequence ID" value="RKN50379.1"/>
    <property type="molecule type" value="Genomic_DNA"/>
</dbReference>
<dbReference type="InterPro" id="IPR015946">
    <property type="entry name" value="KH_dom-like_a/b"/>
</dbReference>
<dbReference type="Proteomes" id="UP000281726">
    <property type="component" value="Unassembled WGS sequence"/>
</dbReference>
<evidence type="ECO:0000313" key="2">
    <source>
        <dbReference type="Proteomes" id="UP000281726"/>
    </source>
</evidence>
<dbReference type="Pfam" id="PF02566">
    <property type="entry name" value="OsmC"/>
    <property type="match status" value="1"/>
</dbReference>
<name>A0A3A9ZQB2_9ACTN</name>
<reference evidence="1 2" key="1">
    <citation type="journal article" date="2004" name="Syst. Appl. Microbiol.">
        <title>Cryptoendolithic actinomycetes from antarctic sandstone rock samples: Micromonospora endolithica sp. nov. and two isolates related to Micromonospora coerulea Jensen 1932.</title>
        <authorList>
            <person name="Hirsch P."/>
            <person name="Mevs U."/>
            <person name="Kroppenstedt R.M."/>
            <person name="Schumann P."/>
            <person name="Stackebrandt E."/>
        </authorList>
    </citation>
    <scope>NUCLEOTIDE SEQUENCE [LARGE SCALE GENOMIC DNA]</scope>
    <source>
        <strain evidence="1 2">JCM 12677</strain>
    </source>
</reference>